<feature type="transmembrane region" description="Helical" evidence="8">
    <location>
        <begin position="414"/>
        <end position="436"/>
    </location>
</feature>
<comment type="subcellular location">
    <subcellularLocation>
        <location evidence="1">Cell inner membrane</location>
        <topology evidence="1">Multi-pass membrane protein</topology>
    </subcellularLocation>
    <subcellularLocation>
        <location evidence="8">Cell membrane</location>
        <topology evidence="8">Multi-pass membrane protein</topology>
    </subcellularLocation>
</comment>
<evidence type="ECO:0000313" key="10">
    <source>
        <dbReference type="EMBL" id="MBI3128679.1"/>
    </source>
</evidence>
<keyword evidence="2 8" id="KW-0813">Transport</keyword>
<keyword evidence="5 8" id="KW-0812">Transmembrane</keyword>
<feature type="transmembrane region" description="Helical" evidence="8">
    <location>
        <begin position="81"/>
        <end position="106"/>
    </location>
</feature>
<dbReference type="GO" id="GO:0055085">
    <property type="term" value="P:transmembrane transport"/>
    <property type="evidence" value="ECO:0007669"/>
    <property type="project" value="InterPro"/>
</dbReference>
<evidence type="ECO:0000256" key="7">
    <source>
        <dbReference type="ARBA" id="ARBA00023136"/>
    </source>
</evidence>
<feature type="transmembrane region" description="Helical" evidence="8">
    <location>
        <begin position="224"/>
        <end position="250"/>
    </location>
</feature>
<feature type="transmembrane region" description="Helical" evidence="8">
    <location>
        <begin position="320"/>
        <end position="346"/>
    </location>
</feature>
<dbReference type="Proteomes" id="UP000782312">
    <property type="component" value="Unassembled WGS sequence"/>
</dbReference>
<feature type="transmembrane region" description="Helical" evidence="8">
    <location>
        <begin position="442"/>
        <end position="460"/>
    </location>
</feature>
<dbReference type="SUPFAM" id="SSF161098">
    <property type="entry name" value="MetI-like"/>
    <property type="match status" value="2"/>
</dbReference>
<dbReference type="EMBL" id="JACPUR010000035">
    <property type="protein sequence ID" value="MBI3128679.1"/>
    <property type="molecule type" value="Genomic_DNA"/>
</dbReference>
<sequence length="579" mass="63915">MSSTQAAEALPRRASASWLSQRLNLESGVMAGALALVAALAVIPMLVFFQTSFRIYTEAGPEGFTLQNYYLIFSEPLAREAIWNTVLIALFSAVFSGALGTSLAWFHARTDMPLRRWLEPLTLMPFFLPSLVGAIAWWALASPKVGMLNTFLVGALGLSEAPFNIYTLWGIVWVLVLFDTPYMYLFTIGSFNRMDPSLEESARVCGTGVFKTALRVTLPLSLPAILSGVVIIFVTSAGVFGVPIVLGGPGRVHTLSTQMYTKMGTFPPEAGVSAAAGCILMIITAFGLWIQRKIIAPRSFVTVTGKGYRPARMSLGPWRYLALALNLLYVLAAVVLPVGALLMASLNRNWFGMFRWEQFTLRHWQFILFEYDYTLRAIKNSMFLGIAGGFLAVVLCTFLSILIHRGRNRRFKSVLDYITTLPIGVPGIVMGMAFLITWIRTPLYAFPMFLLILGYMTRYMPYGIRTISSVLLSVSPELEESSRVCGATFLRTLRRVTVPLLQSGIFAAYLLLFIVFIRELPVSALLATEASTPMALALYIVGENDGLGVVSAFALVQIVLLLGATYLFRRLWGLEKLSV</sequence>
<evidence type="ECO:0000256" key="6">
    <source>
        <dbReference type="ARBA" id="ARBA00022989"/>
    </source>
</evidence>
<reference evidence="10" key="1">
    <citation type="submission" date="2020-07" db="EMBL/GenBank/DDBJ databases">
        <title>Huge and variable diversity of episymbiotic CPR bacteria and DPANN archaea in groundwater ecosystems.</title>
        <authorList>
            <person name="He C.Y."/>
            <person name="Keren R."/>
            <person name="Whittaker M."/>
            <person name="Farag I.F."/>
            <person name="Doudna J."/>
            <person name="Cate J.H.D."/>
            <person name="Banfield J.F."/>
        </authorList>
    </citation>
    <scope>NUCLEOTIDE SEQUENCE</scope>
    <source>
        <strain evidence="10">NC_groundwater_763_Ag_S-0.2um_68_21</strain>
    </source>
</reference>
<feature type="transmembrane region" description="Helical" evidence="8">
    <location>
        <begin position="546"/>
        <end position="568"/>
    </location>
</feature>
<dbReference type="PANTHER" id="PTHR43357">
    <property type="entry name" value="INNER MEMBRANE ABC TRANSPORTER PERMEASE PROTEIN YDCV"/>
    <property type="match status" value="1"/>
</dbReference>
<feature type="transmembrane region" description="Helical" evidence="8">
    <location>
        <begin position="382"/>
        <end position="402"/>
    </location>
</feature>
<dbReference type="InterPro" id="IPR035906">
    <property type="entry name" value="MetI-like_sf"/>
</dbReference>
<accession>A0A932MMU8</accession>
<evidence type="ECO:0000259" key="9">
    <source>
        <dbReference type="PROSITE" id="PS50928"/>
    </source>
</evidence>
<dbReference type="PROSITE" id="PS50928">
    <property type="entry name" value="ABC_TM1"/>
    <property type="match status" value="2"/>
</dbReference>
<organism evidence="10 11">
    <name type="scientific">Tectimicrobiota bacterium</name>
    <dbReference type="NCBI Taxonomy" id="2528274"/>
    <lineage>
        <taxon>Bacteria</taxon>
        <taxon>Pseudomonadati</taxon>
        <taxon>Nitrospinota/Tectimicrobiota group</taxon>
        <taxon>Candidatus Tectimicrobiota</taxon>
    </lineage>
</organism>
<evidence type="ECO:0000256" key="3">
    <source>
        <dbReference type="ARBA" id="ARBA00022475"/>
    </source>
</evidence>
<keyword evidence="4" id="KW-0997">Cell inner membrane</keyword>
<feature type="domain" description="ABC transmembrane type-1" evidence="9">
    <location>
        <begin position="378"/>
        <end position="568"/>
    </location>
</feature>
<comment type="similarity">
    <text evidence="8">Belongs to the binding-protein-dependent transport system permease family.</text>
</comment>
<proteinExistence type="inferred from homology"/>
<evidence type="ECO:0000256" key="4">
    <source>
        <dbReference type="ARBA" id="ARBA00022519"/>
    </source>
</evidence>
<dbReference type="CDD" id="cd06261">
    <property type="entry name" value="TM_PBP2"/>
    <property type="match status" value="2"/>
</dbReference>
<evidence type="ECO:0000256" key="5">
    <source>
        <dbReference type="ARBA" id="ARBA00022692"/>
    </source>
</evidence>
<feature type="transmembrane region" description="Helical" evidence="8">
    <location>
        <begin position="166"/>
        <end position="185"/>
    </location>
</feature>
<dbReference type="AlphaFoldDB" id="A0A932MMU8"/>
<keyword evidence="7 8" id="KW-0472">Membrane</keyword>
<feature type="transmembrane region" description="Helical" evidence="8">
    <location>
        <begin position="270"/>
        <end position="290"/>
    </location>
</feature>
<keyword evidence="6 8" id="KW-1133">Transmembrane helix</keyword>
<feature type="domain" description="ABC transmembrane type-1" evidence="9">
    <location>
        <begin position="82"/>
        <end position="291"/>
    </location>
</feature>
<evidence type="ECO:0000313" key="11">
    <source>
        <dbReference type="Proteomes" id="UP000782312"/>
    </source>
</evidence>
<feature type="transmembrane region" description="Helical" evidence="8">
    <location>
        <begin position="118"/>
        <end position="140"/>
    </location>
</feature>
<name>A0A932MMU8_UNCTE</name>
<feature type="transmembrane region" description="Helical" evidence="8">
    <location>
        <begin position="498"/>
        <end position="517"/>
    </location>
</feature>
<evidence type="ECO:0000256" key="2">
    <source>
        <dbReference type="ARBA" id="ARBA00022448"/>
    </source>
</evidence>
<dbReference type="InterPro" id="IPR000515">
    <property type="entry name" value="MetI-like"/>
</dbReference>
<gene>
    <name evidence="10" type="ORF">HYZ11_13830</name>
</gene>
<dbReference type="Gene3D" id="1.10.3720.10">
    <property type="entry name" value="MetI-like"/>
    <property type="match status" value="2"/>
</dbReference>
<evidence type="ECO:0000256" key="1">
    <source>
        <dbReference type="ARBA" id="ARBA00004429"/>
    </source>
</evidence>
<protein>
    <submittedName>
        <fullName evidence="10">Iron ABC transporter permease</fullName>
    </submittedName>
</protein>
<dbReference type="GO" id="GO:0005886">
    <property type="term" value="C:plasma membrane"/>
    <property type="evidence" value="ECO:0007669"/>
    <property type="project" value="UniProtKB-SubCell"/>
</dbReference>
<feature type="transmembrane region" description="Helical" evidence="8">
    <location>
        <begin position="29"/>
        <end position="49"/>
    </location>
</feature>
<dbReference type="PANTHER" id="PTHR43357:SF4">
    <property type="entry name" value="INNER MEMBRANE ABC TRANSPORTER PERMEASE PROTEIN YDCV"/>
    <property type="match status" value="1"/>
</dbReference>
<keyword evidence="3" id="KW-1003">Cell membrane</keyword>
<dbReference type="Pfam" id="PF00528">
    <property type="entry name" value="BPD_transp_1"/>
    <property type="match status" value="2"/>
</dbReference>
<evidence type="ECO:0000256" key="8">
    <source>
        <dbReference type="RuleBase" id="RU363032"/>
    </source>
</evidence>
<comment type="caution">
    <text evidence="10">The sequence shown here is derived from an EMBL/GenBank/DDBJ whole genome shotgun (WGS) entry which is preliminary data.</text>
</comment>